<evidence type="ECO:0000313" key="2">
    <source>
        <dbReference type="Proteomes" id="UP000295627"/>
    </source>
</evidence>
<organism evidence="1 2">
    <name type="scientific">Mycobacteroides franklinii</name>
    <dbReference type="NCBI Taxonomy" id="948102"/>
    <lineage>
        <taxon>Bacteria</taxon>
        <taxon>Bacillati</taxon>
        <taxon>Actinomycetota</taxon>
        <taxon>Actinomycetes</taxon>
        <taxon>Mycobacteriales</taxon>
        <taxon>Mycobacteriaceae</taxon>
        <taxon>Mycobacteroides</taxon>
    </lineage>
</organism>
<protein>
    <submittedName>
        <fullName evidence="1">Uncharacterized protein</fullName>
    </submittedName>
</protein>
<reference evidence="1 2" key="1">
    <citation type="journal article" date="2019" name="Sci. Rep.">
        <title>Extended insight into the Mycobacterium chelonae-abscessus complex through whole genome sequencing of Mycobacterium salmoniphilum outbreak and Mycobacterium salmoniphilum-like strains.</title>
        <authorList>
            <person name="Behra P.R.K."/>
            <person name="Das S."/>
            <person name="Pettersson B.M.F."/>
            <person name="Shirreff L."/>
            <person name="DuCote T."/>
            <person name="Jacobsson K.G."/>
            <person name="Ennis D.G."/>
            <person name="Kirsebom L.A."/>
        </authorList>
    </citation>
    <scope>NUCLEOTIDE SEQUENCE [LARGE SCALE GENOMIC DNA]</scope>
    <source>
        <strain evidence="1 2">DSM 45524</strain>
    </source>
</reference>
<proteinExistence type="predicted"/>
<accession>A0A4R5P4M4</accession>
<evidence type="ECO:0000313" key="1">
    <source>
        <dbReference type="EMBL" id="TDH17956.1"/>
    </source>
</evidence>
<sequence>MVAYFHGGVPGKTPGDRLYSANELGLQFEYNLPWFQGNGARYDHNKVYLSSHLGTAIGYAARYRDRVGNPLPGWVYEVEPVGPVEPDPDYGAGAIPGLALYCSGAVVVNVIERDVWLSEREQNEAIWPHLYWEVDRPVHAEDGTLLPSDQMLGAGVTQAYVDILPKWIGLSEIDGNGRMTVEGVSIQPPDVLARFDHLNLVDRGHIVKITDRRSRPNRLGCTCGGEFADRYAAAGHKIDMDKLAVIAERHQPDGVTQDQLMQLWVNVVAFRSRSQWRWFFDHQN</sequence>
<dbReference type="RefSeq" id="WP_078335895.1">
    <property type="nucleotide sequence ID" value="NZ_MAFQ01000014.1"/>
</dbReference>
<dbReference type="AlphaFoldDB" id="A0A4R5P4M4"/>
<comment type="caution">
    <text evidence="1">The sequence shown here is derived from an EMBL/GenBank/DDBJ whole genome shotgun (WGS) entry which is preliminary data.</text>
</comment>
<dbReference type="EMBL" id="RXLR01000024">
    <property type="protein sequence ID" value="TDH17956.1"/>
    <property type="molecule type" value="Genomic_DNA"/>
</dbReference>
<dbReference type="Proteomes" id="UP000295627">
    <property type="component" value="Unassembled WGS sequence"/>
</dbReference>
<gene>
    <name evidence="1" type="ORF">EJ571_24825</name>
</gene>
<name>A0A4R5P4M4_9MYCO</name>